<name>A0A9D4LHS1_DREPO</name>
<accession>A0A9D4LHS1</accession>
<evidence type="ECO:0000313" key="2">
    <source>
        <dbReference type="Proteomes" id="UP000828390"/>
    </source>
</evidence>
<organism evidence="1 2">
    <name type="scientific">Dreissena polymorpha</name>
    <name type="common">Zebra mussel</name>
    <name type="synonym">Mytilus polymorpha</name>
    <dbReference type="NCBI Taxonomy" id="45954"/>
    <lineage>
        <taxon>Eukaryota</taxon>
        <taxon>Metazoa</taxon>
        <taxon>Spiralia</taxon>
        <taxon>Lophotrochozoa</taxon>
        <taxon>Mollusca</taxon>
        <taxon>Bivalvia</taxon>
        <taxon>Autobranchia</taxon>
        <taxon>Heteroconchia</taxon>
        <taxon>Euheterodonta</taxon>
        <taxon>Imparidentia</taxon>
        <taxon>Neoheterodontei</taxon>
        <taxon>Myida</taxon>
        <taxon>Dreissenoidea</taxon>
        <taxon>Dreissenidae</taxon>
        <taxon>Dreissena</taxon>
    </lineage>
</organism>
<dbReference type="Proteomes" id="UP000828390">
    <property type="component" value="Unassembled WGS sequence"/>
</dbReference>
<comment type="caution">
    <text evidence="1">The sequence shown here is derived from an EMBL/GenBank/DDBJ whole genome shotgun (WGS) entry which is preliminary data.</text>
</comment>
<dbReference type="AlphaFoldDB" id="A0A9D4LHS1"/>
<proteinExistence type="predicted"/>
<reference evidence="1" key="1">
    <citation type="journal article" date="2019" name="bioRxiv">
        <title>The Genome of the Zebra Mussel, Dreissena polymorpha: A Resource for Invasive Species Research.</title>
        <authorList>
            <person name="McCartney M.A."/>
            <person name="Auch B."/>
            <person name="Kono T."/>
            <person name="Mallez S."/>
            <person name="Zhang Y."/>
            <person name="Obille A."/>
            <person name="Becker A."/>
            <person name="Abrahante J.E."/>
            <person name="Garbe J."/>
            <person name="Badalamenti J.P."/>
            <person name="Herman A."/>
            <person name="Mangelson H."/>
            <person name="Liachko I."/>
            <person name="Sullivan S."/>
            <person name="Sone E.D."/>
            <person name="Koren S."/>
            <person name="Silverstein K.A.T."/>
            <person name="Beckman K.B."/>
            <person name="Gohl D.M."/>
        </authorList>
    </citation>
    <scope>NUCLEOTIDE SEQUENCE</scope>
    <source>
        <strain evidence="1">Duluth1</strain>
        <tissue evidence="1">Whole animal</tissue>
    </source>
</reference>
<evidence type="ECO:0000313" key="1">
    <source>
        <dbReference type="EMBL" id="KAH3858201.1"/>
    </source>
</evidence>
<reference evidence="1" key="2">
    <citation type="submission" date="2020-11" db="EMBL/GenBank/DDBJ databases">
        <authorList>
            <person name="McCartney M.A."/>
            <person name="Auch B."/>
            <person name="Kono T."/>
            <person name="Mallez S."/>
            <person name="Becker A."/>
            <person name="Gohl D.M."/>
            <person name="Silverstein K.A.T."/>
            <person name="Koren S."/>
            <person name="Bechman K.B."/>
            <person name="Herman A."/>
            <person name="Abrahante J.E."/>
            <person name="Garbe J."/>
        </authorList>
    </citation>
    <scope>NUCLEOTIDE SEQUENCE</scope>
    <source>
        <strain evidence="1">Duluth1</strain>
        <tissue evidence="1">Whole animal</tissue>
    </source>
</reference>
<protein>
    <submittedName>
        <fullName evidence="1">Uncharacterized protein</fullName>
    </submittedName>
</protein>
<dbReference type="EMBL" id="JAIWYP010000003">
    <property type="protein sequence ID" value="KAH3858201.1"/>
    <property type="molecule type" value="Genomic_DNA"/>
</dbReference>
<gene>
    <name evidence="1" type="ORF">DPMN_100820</name>
</gene>
<keyword evidence="2" id="KW-1185">Reference proteome</keyword>
<sequence length="61" mass="6986">MMIIVSDTPTLHYPQTVITAAVQSKSVVQGRITGIRTVIRRKVVFPYCKTVFRIAIIQQRR</sequence>